<dbReference type="Proteomes" id="UP000277214">
    <property type="component" value="Chromosome 1"/>
</dbReference>
<evidence type="ECO:0000313" key="1">
    <source>
        <dbReference type="EMBL" id="VEA34058.1"/>
    </source>
</evidence>
<gene>
    <name evidence="1" type="ORF">NCTC8272_01322</name>
</gene>
<sequence>MLLKIPVITVRSKTIPKKSHLKVSSQHDIQNQRHLHNQKNTKNNITFLSYPLPQKLSGKPPNVLNRVLTIAQSYFTSRWIKLEKQTSLVYGHENPRNHTMPILKLRRSPGVRLYPSDIYP</sequence>
<name>A0A447PBC7_SALET</name>
<accession>A0A447PBC7</accession>
<reference evidence="1 2" key="1">
    <citation type="submission" date="2018-12" db="EMBL/GenBank/DDBJ databases">
        <authorList>
            <consortium name="Pathogen Informatics"/>
        </authorList>
    </citation>
    <scope>NUCLEOTIDE SEQUENCE [LARGE SCALE GENOMIC DNA]</scope>
    <source>
        <strain evidence="1 2">NCTC8272</strain>
    </source>
</reference>
<dbReference type="AlphaFoldDB" id="A0A447PBC7"/>
<dbReference type="EMBL" id="LR134149">
    <property type="protein sequence ID" value="VEA34058.1"/>
    <property type="molecule type" value="Genomic_DNA"/>
</dbReference>
<proteinExistence type="predicted"/>
<protein>
    <submittedName>
        <fullName evidence="1">Uncharacterized protein</fullName>
    </submittedName>
</protein>
<evidence type="ECO:0000313" key="2">
    <source>
        <dbReference type="Proteomes" id="UP000277214"/>
    </source>
</evidence>
<organism evidence="1 2">
    <name type="scientific">Salmonella enterica I</name>
    <dbReference type="NCBI Taxonomy" id="59201"/>
    <lineage>
        <taxon>Bacteria</taxon>
        <taxon>Pseudomonadati</taxon>
        <taxon>Pseudomonadota</taxon>
        <taxon>Gammaproteobacteria</taxon>
        <taxon>Enterobacterales</taxon>
        <taxon>Enterobacteriaceae</taxon>
        <taxon>Salmonella</taxon>
    </lineage>
</organism>